<reference evidence="1 2" key="1">
    <citation type="journal article" name="Sci. Rep.">
        <title>Telomere-to-telomere assembled and centromere annotated genomes of the two main subspecies of the button mushroom Agaricus bisporus reveal especially polymorphic chromosome ends.</title>
        <authorList>
            <person name="Sonnenberg A.S.M."/>
            <person name="Sedaghat-Telgerd N."/>
            <person name="Lavrijssen B."/>
            <person name="Ohm R.A."/>
            <person name="Hendrickx P.M."/>
            <person name="Scholtmeijer K."/>
            <person name="Baars J.J.P."/>
            <person name="van Peer A."/>
        </authorList>
    </citation>
    <scope>NUCLEOTIDE SEQUENCE [LARGE SCALE GENOMIC DNA]</scope>
    <source>
        <strain evidence="1 2">H119_p4</strain>
    </source>
</reference>
<dbReference type="EMBL" id="JABXXO010000016">
    <property type="protein sequence ID" value="KAF7760066.1"/>
    <property type="molecule type" value="Genomic_DNA"/>
</dbReference>
<accession>A0A8H7C0D2</accession>
<evidence type="ECO:0000313" key="2">
    <source>
        <dbReference type="Proteomes" id="UP000629468"/>
    </source>
</evidence>
<protein>
    <submittedName>
        <fullName evidence="1">Uncharacterized protein</fullName>
    </submittedName>
</protein>
<evidence type="ECO:0000313" key="1">
    <source>
        <dbReference type="EMBL" id="KAF7760066.1"/>
    </source>
</evidence>
<comment type="caution">
    <text evidence="1">The sequence shown here is derived from an EMBL/GenBank/DDBJ whole genome shotgun (WGS) entry which is preliminary data.</text>
</comment>
<organism evidence="1 2">
    <name type="scientific">Agaricus bisporus var. burnettii</name>
    <dbReference type="NCBI Taxonomy" id="192524"/>
    <lineage>
        <taxon>Eukaryota</taxon>
        <taxon>Fungi</taxon>
        <taxon>Dikarya</taxon>
        <taxon>Basidiomycota</taxon>
        <taxon>Agaricomycotina</taxon>
        <taxon>Agaricomycetes</taxon>
        <taxon>Agaricomycetidae</taxon>
        <taxon>Agaricales</taxon>
        <taxon>Agaricineae</taxon>
        <taxon>Agaricaceae</taxon>
        <taxon>Agaricus</taxon>
    </lineage>
</organism>
<name>A0A8H7C0D2_AGABI</name>
<sequence length="135" mass="15064">MGKGRLMTPGVSLFILFTCIPRRRYQERLCQATNWYQPLKLCQRVWQIRRADAAVPEIIVFHSIHTIRRLKAGERECSSYGSFSYASQLSALAASLRAHVRGESNLSDTIPGLQPVFSITSSNHRGGGKPSSTIT</sequence>
<gene>
    <name evidence="1" type="ORF">Agabi119p4_11761</name>
</gene>
<dbReference type="Proteomes" id="UP000629468">
    <property type="component" value="Unassembled WGS sequence"/>
</dbReference>
<dbReference type="AlphaFoldDB" id="A0A8H7C0D2"/>
<proteinExistence type="predicted"/>